<evidence type="ECO:0000313" key="3">
    <source>
        <dbReference type="Proteomes" id="UP001230986"/>
    </source>
</evidence>
<dbReference type="Pfam" id="PF19861">
    <property type="entry name" value="DUF6335"/>
    <property type="match status" value="1"/>
</dbReference>
<protein>
    <submittedName>
        <fullName evidence="2">DUF6335 family protein</fullName>
    </submittedName>
</protein>
<evidence type="ECO:0000313" key="2">
    <source>
        <dbReference type="EMBL" id="MDL5056491.1"/>
    </source>
</evidence>
<reference evidence="2 3" key="1">
    <citation type="submission" date="2023-06" db="EMBL/GenBank/DDBJ databases">
        <title>Whole genome sequence of Oscillatoria calcuttensis NRMC-F 0142.</title>
        <authorList>
            <person name="Shakena Fathima T."/>
            <person name="Muralitharan G."/>
            <person name="Thajuddin N."/>
        </authorList>
    </citation>
    <scope>NUCLEOTIDE SEQUENCE [LARGE SCALE GENOMIC DNA]</scope>
    <source>
        <strain evidence="2 3">NRMC-F 0142</strain>
    </source>
</reference>
<dbReference type="EMBL" id="JASVEJ010000013">
    <property type="protein sequence ID" value="MDL5056491.1"/>
    <property type="molecule type" value="Genomic_DNA"/>
</dbReference>
<gene>
    <name evidence="2" type="ORF">QQ055_03275</name>
</gene>
<dbReference type="InterPro" id="IPR046298">
    <property type="entry name" value="DUF6335"/>
</dbReference>
<feature type="region of interest" description="Disordered" evidence="1">
    <location>
        <begin position="1"/>
        <end position="113"/>
    </location>
</feature>
<feature type="compositionally biased region" description="Basic and acidic residues" evidence="1">
    <location>
        <begin position="78"/>
        <end position="100"/>
    </location>
</feature>
<comment type="caution">
    <text evidence="2">The sequence shown here is derived from an EMBL/GenBank/DDBJ whole genome shotgun (WGS) entry which is preliminary data.</text>
</comment>
<sequence>MMADETYRQGISDRNTGMAENMSQFDSDLSAADATPAGELDNNRYQAAVVGEESPGGTTPTPDQDVVEEIAATAGVEMDDRQPLRINDTLERRDRNRSELDPATAEDYEQRRD</sequence>
<keyword evidence="3" id="KW-1185">Reference proteome</keyword>
<dbReference type="Proteomes" id="UP001230986">
    <property type="component" value="Unassembled WGS sequence"/>
</dbReference>
<organism evidence="2 3">
    <name type="scientific">Geitlerinema calcuttense NRMC-F 0142</name>
    <dbReference type="NCBI Taxonomy" id="2922238"/>
    <lineage>
        <taxon>Bacteria</taxon>
        <taxon>Bacillati</taxon>
        <taxon>Cyanobacteriota</taxon>
        <taxon>Cyanophyceae</taxon>
        <taxon>Geitlerinematales</taxon>
        <taxon>Geitlerinemataceae</taxon>
        <taxon>Geitlerinema</taxon>
    </lineage>
</organism>
<dbReference type="RefSeq" id="WP_283361797.1">
    <property type="nucleotide sequence ID" value="NZ_JASVEJ010000013.1"/>
</dbReference>
<name>A0ABT7M0C0_9CYAN</name>
<proteinExistence type="predicted"/>
<evidence type="ECO:0000256" key="1">
    <source>
        <dbReference type="SAM" id="MobiDB-lite"/>
    </source>
</evidence>
<accession>A0ABT7M0C0</accession>